<organism evidence="1 2">
    <name type="scientific">Treponema pedis str. T A4</name>
    <dbReference type="NCBI Taxonomy" id="1291379"/>
    <lineage>
        <taxon>Bacteria</taxon>
        <taxon>Pseudomonadati</taxon>
        <taxon>Spirochaetota</taxon>
        <taxon>Spirochaetia</taxon>
        <taxon>Spirochaetales</taxon>
        <taxon>Treponemataceae</taxon>
        <taxon>Treponema</taxon>
    </lineage>
</organism>
<dbReference type="HOGENOM" id="CLU_3174443_0_0_12"/>
<sequence length="47" mass="5173">MSKAFYIIPSGKPRRIPARVPSVPPAVYIVPKVRGGNFVSQIGNFFI</sequence>
<dbReference type="AlphaFoldDB" id="S6A2T3"/>
<dbReference type="KEGG" id="tped:TPE_0450"/>
<gene>
    <name evidence="1" type="ORF">TPE_0450</name>
</gene>
<accession>S6A2T3</accession>
<dbReference type="PATRIC" id="fig|1291379.3.peg.450"/>
<evidence type="ECO:0000313" key="2">
    <source>
        <dbReference type="Proteomes" id="UP000015620"/>
    </source>
</evidence>
<name>S6A2T3_9SPIR</name>
<proteinExistence type="predicted"/>
<keyword evidence="2" id="KW-1185">Reference proteome</keyword>
<dbReference type="EMBL" id="CP004120">
    <property type="protein sequence ID" value="AGT42946.1"/>
    <property type="molecule type" value="Genomic_DNA"/>
</dbReference>
<evidence type="ECO:0000313" key="1">
    <source>
        <dbReference type="EMBL" id="AGT42946.1"/>
    </source>
</evidence>
<dbReference type="Proteomes" id="UP000015620">
    <property type="component" value="Chromosome"/>
</dbReference>
<protein>
    <submittedName>
        <fullName evidence="1">Uncharacterized protein</fullName>
    </submittedName>
</protein>
<reference evidence="1 2" key="1">
    <citation type="journal article" date="2013" name="PLoS ONE">
        <title>Genome-Wide Relatedness of Treponema pedis, from Gingiva and Necrotic Skin Lesions of Pigs, with the Human Oral Pathogen Treponema denticola.</title>
        <authorList>
            <person name="Svartstrom O."/>
            <person name="Mushtaq M."/>
            <person name="Pringle M."/>
            <person name="Segerman B."/>
        </authorList>
    </citation>
    <scope>NUCLEOTIDE SEQUENCE [LARGE SCALE GENOMIC DNA]</scope>
    <source>
        <strain evidence="1">T A4</strain>
    </source>
</reference>